<accession>A0ABT9EK53</accession>
<gene>
    <name evidence="2" type="ORF">Q5H91_09030</name>
</gene>
<feature type="signal peptide" evidence="1">
    <location>
        <begin position="1"/>
        <end position="18"/>
    </location>
</feature>
<evidence type="ECO:0000313" key="3">
    <source>
        <dbReference type="Proteomes" id="UP001230685"/>
    </source>
</evidence>
<keyword evidence="1" id="KW-0732">Signal</keyword>
<dbReference type="EMBL" id="JAUUDS010000003">
    <property type="protein sequence ID" value="MDP1027355.1"/>
    <property type="molecule type" value="Genomic_DNA"/>
</dbReference>
<reference evidence="2 3" key="1">
    <citation type="submission" date="2023-07" db="EMBL/GenBank/DDBJ databases">
        <authorList>
            <person name="Kim M.K."/>
        </authorList>
    </citation>
    <scope>NUCLEOTIDE SEQUENCE [LARGE SCALE GENOMIC DNA]</scope>
    <source>
        <strain evidence="2 3">KR1UV-12</strain>
    </source>
</reference>
<evidence type="ECO:0000313" key="2">
    <source>
        <dbReference type="EMBL" id="MDP1027355.1"/>
    </source>
</evidence>
<organism evidence="2 3">
    <name type="scientific">Sphingomonas aurea</name>
    <dbReference type="NCBI Taxonomy" id="3063994"/>
    <lineage>
        <taxon>Bacteria</taxon>
        <taxon>Pseudomonadati</taxon>
        <taxon>Pseudomonadota</taxon>
        <taxon>Alphaproteobacteria</taxon>
        <taxon>Sphingomonadales</taxon>
        <taxon>Sphingomonadaceae</taxon>
        <taxon>Sphingomonas</taxon>
    </lineage>
</organism>
<feature type="chain" id="PRO_5047021255" evidence="1">
    <location>
        <begin position="19"/>
        <end position="171"/>
    </location>
</feature>
<dbReference type="RefSeq" id="WP_305173059.1">
    <property type="nucleotide sequence ID" value="NZ_JAUUDS010000003.1"/>
</dbReference>
<protein>
    <submittedName>
        <fullName evidence="2">Uncharacterized protein</fullName>
    </submittedName>
</protein>
<comment type="caution">
    <text evidence="2">The sequence shown here is derived from an EMBL/GenBank/DDBJ whole genome shotgun (WGS) entry which is preliminary data.</text>
</comment>
<proteinExistence type="predicted"/>
<sequence>MRRLLLPAALLAATPATAAPLTITKTVTMVSDPLGNLLPRSLPGSVADYRTRAENPTANLLKPVGDIVLLEELPANVDLRVADLNAGKGPVEFSDGSLLGTGLAASGLTYAFTALASTTDGLEFYNGTSWAYQPVADADGYDRNVRAIRVKLGATFATGTSFQLRYRVRIR</sequence>
<name>A0ABT9EK53_9SPHN</name>
<keyword evidence="3" id="KW-1185">Reference proteome</keyword>
<dbReference type="Proteomes" id="UP001230685">
    <property type="component" value="Unassembled WGS sequence"/>
</dbReference>
<evidence type="ECO:0000256" key="1">
    <source>
        <dbReference type="SAM" id="SignalP"/>
    </source>
</evidence>